<proteinExistence type="predicted"/>
<name>A0A8B4S0D8_COMTE</name>
<gene>
    <name evidence="1" type="ORF">NCTC10698_02100</name>
</gene>
<dbReference type="RefSeq" id="WP_003080726.1">
    <property type="nucleotide sequence ID" value="NZ_BBJZ01000011.1"/>
</dbReference>
<evidence type="ECO:0000313" key="2">
    <source>
        <dbReference type="Proteomes" id="UP000255070"/>
    </source>
</evidence>
<dbReference type="Proteomes" id="UP000255070">
    <property type="component" value="Unassembled WGS sequence"/>
</dbReference>
<protein>
    <submittedName>
        <fullName evidence="1">Uncharacterized protein</fullName>
    </submittedName>
</protein>
<accession>A0A8B4S0D8</accession>
<keyword evidence="2" id="KW-1185">Reference proteome</keyword>
<reference evidence="1 2" key="1">
    <citation type="submission" date="2018-06" db="EMBL/GenBank/DDBJ databases">
        <authorList>
            <consortium name="Pathogen Informatics"/>
            <person name="Doyle S."/>
        </authorList>
    </citation>
    <scope>NUCLEOTIDE SEQUENCE [LARGE SCALE GENOMIC DNA]</scope>
    <source>
        <strain evidence="1 2">NCTC10698</strain>
    </source>
</reference>
<dbReference type="EMBL" id="UFXL01000001">
    <property type="protein sequence ID" value="SUY77207.1"/>
    <property type="molecule type" value="Genomic_DNA"/>
</dbReference>
<dbReference type="AlphaFoldDB" id="A0A8B4S0D8"/>
<comment type="caution">
    <text evidence="1">The sequence shown here is derived from an EMBL/GenBank/DDBJ whole genome shotgun (WGS) entry which is preliminary data.</text>
</comment>
<evidence type="ECO:0000313" key="1">
    <source>
        <dbReference type="EMBL" id="SUY77207.1"/>
    </source>
</evidence>
<organism evidence="1 2">
    <name type="scientific">Comamonas testosteroni</name>
    <name type="common">Pseudomonas testosteroni</name>
    <dbReference type="NCBI Taxonomy" id="285"/>
    <lineage>
        <taxon>Bacteria</taxon>
        <taxon>Pseudomonadati</taxon>
        <taxon>Pseudomonadota</taxon>
        <taxon>Betaproteobacteria</taxon>
        <taxon>Burkholderiales</taxon>
        <taxon>Comamonadaceae</taxon>
        <taxon>Comamonas</taxon>
    </lineage>
</organism>
<dbReference type="GeneID" id="63999782"/>
<sequence>MKPHRALTAQVEIIRSPLATNGTNNLDQHPVHNHLALQRIYFGISLLG</sequence>